<accession>A0ABT7KIP3</accession>
<reference evidence="2" key="1">
    <citation type="submission" date="2023-06" db="EMBL/GenBank/DDBJ databases">
        <title>Phylogenetic Diversity of Rhizobium strains.</title>
        <authorList>
            <person name="Moura F.T."/>
            <person name="Helene L.C.F."/>
            <person name="Hungria M."/>
        </authorList>
    </citation>
    <scope>NUCLEOTIDE SEQUENCE</scope>
    <source>
        <strain evidence="2">CCGE524</strain>
    </source>
</reference>
<keyword evidence="1" id="KW-0472">Membrane</keyword>
<sequence length="58" mass="6085">MQTGSFPDGPDWGVMVIVGIAAVTLVVIAASSATRLGRSAQTGWRRPKGSLIGDRPIY</sequence>
<keyword evidence="3" id="KW-1185">Reference proteome</keyword>
<dbReference type="EMBL" id="JARFYN010000035">
    <property type="protein sequence ID" value="MDL2408509.1"/>
    <property type="molecule type" value="Genomic_DNA"/>
</dbReference>
<proteinExistence type="predicted"/>
<dbReference type="RefSeq" id="WP_285881932.1">
    <property type="nucleotide sequence ID" value="NZ_JARFYN010000035.1"/>
</dbReference>
<keyword evidence="1" id="KW-0812">Transmembrane</keyword>
<protein>
    <submittedName>
        <fullName evidence="2">Uncharacterized protein</fullName>
    </submittedName>
</protein>
<keyword evidence="1" id="KW-1133">Transmembrane helix</keyword>
<evidence type="ECO:0000313" key="2">
    <source>
        <dbReference type="EMBL" id="MDL2408509.1"/>
    </source>
</evidence>
<gene>
    <name evidence="2" type="ORF">PY650_23260</name>
</gene>
<organism evidence="2 3">
    <name type="scientific">Rhizobium calliandrae</name>
    <dbReference type="NCBI Taxonomy" id="1312182"/>
    <lineage>
        <taxon>Bacteria</taxon>
        <taxon>Pseudomonadati</taxon>
        <taxon>Pseudomonadota</taxon>
        <taxon>Alphaproteobacteria</taxon>
        <taxon>Hyphomicrobiales</taxon>
        <taxon>Rhizobiaceae</taxon>
        <taxon>Rhizobium/Agrobacterium group</taxon>
        <taxon>Rhizobium</taxon>
    </lineage>
</organism>
<evidence type="ECO:0000313" key="3">
    <source>
        <dbReference type="Proteomes" id="UP001172630"/>
    </source>
</evidence>
<comment type="caution">
    <text evidence="2">The sequence shown here is derived from an EMBL/GenBank/DDBJ whole genome shotgun (WGS) entry which is preliminary data.</text>
</comment>
<name>A0ABT7KIP3_9HYPH</name>
<dbReference type="Proteomes" id="UP001172630">
    <property type="component" value="Unassembled WGS sequence"/>
</dbReference>
<feature type="transmembrane region" description="Helical" evidence="1">
    <location>
        <begin position="12"/>
        <end position="36"/>
    </location>
</feature>
<evidence type="ECO:0000256" key="1">
    <source>
        <dbReference type="SAM" id="Phobius"/>
    </source>
</evidence>